<evidence type="ECO:0000313" key="6">
    <source>
        <dbReference type="EMBL" id="RAL18056.1"/>
    </source>
</evidence>
<name>A0A328BV02_9PAST</name>
<dbReference type="AlphaFoldDB" id="A0A328BV02"/>
<gene>
    <name evidence="6" type="ORF">C5N92_09225</name>
</gene>
<protein>
    <recommendedName>
        <fullName evidence="4">Cys-tRNA(Pro)/Cys-tRNA(Cys) deacylase</fullName>
        <ecNumber evidence="4">4.2.-.-</ecNumber>
    </recommendedName>
</protein>
<comment type="caution">
    <text evidence="6">The sequence shown here is derived from an EMBL/GenBank/DDBJ whole genome shotgun (WGS) entry which is preliminary data.</text>
</comment>
<dbReference type="PIRSF" id="PIRSF006181">
    <property type="entry name" value="EbsC_YbaK"/>
    <property type="match status" value="1"/>
</dbReference>
<proteinExistence type="inferred from homology"/>
<evidence type="ECO:0000259" key="5">
    <source>
        <dbReference type="Pfam" id="PF04073"/>
    </source>
</evidence>
<comment type="similarity">
    <text evidence="1 4">Belongs to the prolyl-tRNA editing family. YbaK/EbsC subfamily.</text>
</comment>
<keyword evidence="4" id="KW-0963">Cytoplasm</keyword>
<dbReference type="GO" id="GO:0016829">
    <property type="term" value="F:lyase activity"/>
    <property type="evidence" value="ECO:0007669"/>
    <property type="project" value="UniProtKB-KW"/>
</dbReference>
<dbReference type="InterPro" id="IPR036754">
    <property type="entry name" value="YbaK/aa-tRNA-synt-asso_dom_sf"/>
</dbReference>
<dbReference type="Gene3D" id="3.90.960.10">
    <property type="entry name" value="YbaK/aminoacyl-tRNA synthetase-associated domain"/>
    <property type="match status" value="1"/>
</dbReference>
<dbReference type="Proteomes" id="UP000248689">
    <property type="component" value="Unassembled WGS sequence"/>
</dbReference>
<keyword evidence="3 4" id="KW-0456">Lyase</keyword>
<dbReference type="PANTHER" id="PTHR30411">
    <property type="entry name" value="CYTOPLASMIC PROTEIN"/>
    <property type="match status" value="1"/>
</dbReference>
<dbReference type="RefSeq" id="WP_111750571.1">
    <property type="nucleotide sequence ID" value="NZ_PTPX01000018.1"/>
</dbReference>
<dbReference type="Pfam" id="PF04073">
    <property type="entry name" value="tRNA_edit"/>
    <property type="match status" value="1"/>
</dbReference>
<dbReference type="SUPFAM" id="SSF55826">
    <property type="entry name" value="YbaK/ProRS associated domain"/>
    <property type="match status" value="1"/>
</dbReference>
<dbReference type="InterPro" id="IPR004369">
    <property type="entry name" value="Prolyl-tRNA_editing_YbaK/EbsC"/>
</dbReference>
<sequence>MTPAINLLKKQKIAFQLHPYDHDPNNTNFGQEAVDKLGLNADQVFKTLLVAENGDQKKLAVMVVPVSKMLNLKRAAQALNVKKVEMADKEIAQKTTGYLLGGISPLGQKKRLPTVIDISAEQFETIFVSGGKRGLDVELNPQDLAKLLDAQFADIQEG</sequence>
<evidence type="ECO:0000256" key="1">
    <source>
        <dbReference type="ARBA" id="ARBA00009798"/>
    </source>
</evidence>
<reference evidence="7" key="1">
    <citation type="submission" date="2018-02" db="EMBL/GenBank/DDBJ databases">
        <title>Glaesserella australis sp. nov., isolated from the lungs of pigs.</title>
        <authorList>
            <person name="Turni C."/>
            <person name="Christensen H."/>
        </authorList>
    </citation>
    <scope>NUCLEOTIDE SEQUENCE [LARGE SCALE GENOMIC DNA]</scope>
    <source>
        <strain evidence="7">HS4635</strain>
    </source>
</reference>
<organism evidence="6 7">
    <name type="scientific">Glaesserella australis</name>
    <dbReference type="NCBI Taxonomy" id="2094024"/>
    <lineage>
        <taxon>Bacteria</taxon>
        <taxon>Pseudomonadati</taxon>
        <taxon>Pseudomonadota</taxon>
        <taxon>Gammaproteobacteria</taxon>
        <taxon>Pasteurellales</taxon>
        <taxon>Pasteurellaceae</taxon>
        <taxon>Glaesserella</taxon>
    </lineage>
</organism>
<comment type="function">
    <text evidence="4">Functions in trans to edit the amino acid from incorrectly charged Cys-tRNA(Pro) via a Cys-tRNA(Pro) deacylase activity.</text>
</comment>
<dbReference type="GO" id="GO:0006412">
    <property type="term" value="P:translation"/>
    <property type="evidence" value="ECO:0007669"/>
    <property type="project" value="UniProtKB-KW"/>
</dbReference>
<comment type="subcellular location">
    <subcellularLocation>
        <location evidence="4">Cytoplasm</location>
    </subcellularLocation>
</comment>
<dbReference type="PANTHER" id="PTHR30411:SF0">
    <property type="entry name" value="CYS-TRNA(PRO)_CYS-TRNA(CYS) DEACYLASE YBAK"/>
    <property type="match status" value="1"/>
</dbReference>
<dbReference type="GO" id="GO:0002161">
    <property type="term" value="F:aminoacyl-tRNA deacylase activity"/>
    <property type="evidence" value="ECO:0007669"/>
    <property type="project" value="InterPro"/>
</dbReference>
<keyword evidence="7" id="KW-1185">Reference proteome</keyword>
<dbReference type="GO" id="GO:0005737">
    <property type="term" value="C:cytoplasm"/>
    <property type="evidence" value="ECO:0007669"/>
    <property type="project" value="UniProtKB-SubCell"/>
</dbReference>
<dbReference type="InterPro" id="IPR007214">
    <property type="entry name" value="YbaK/aa-tRNA-synth-assoc-dom"/>
</dbReference>
<dbReference type="NCBIfam" id="NF007951">
    <property type="entry name" value="PRK10670.1"/>
    <property type="match status" value="1"/>
</dbReference>
<evidence type="ECO:0000256" key="4">
    <source>
        <dbReference type="PIRNR" id="PIRNR006181"/>
    </source>
</evidence>
<dbReference type="CDD" id="cd00002">
    <property type="entry name" value="YbaK_deacylase"/>
    <property type="match status" value="1"/>
</dbReference>
<evidence type="ECO:0000256" key="2">
    <source>
        <dbReference type="ARBA" id="ARBA00022917"/>
    </source>
</evidence>
<dbReference type="EMBL" id="PTPX01000018">
    <property type="protein sequence ID" value="RAL18056.1"/>
    <property type="molecule type" value="Genomic_DNA"/>
</dbReference>
<dbReference type="EC" id="4.2.-.-" evidence="4"/>
<evidence type="ECO:0000313" key="7">
    <source>
        <dbReference type="Proteomes" id="UP000248689"/>
    </source>
</evidence>
<accession>A0A328BV02</accession>
<dbReference type="OrthoDB" id="9809296at2"/>
<dbReference type="NCBIfam" id="TIGR00011">
    <property type="entry name" value="YbaK_EbsC"/>
    <property type="match status" value="1"/>
</dbReference>
<feature type="domain" description="YbaK/aminoacyl-tRNA synthetase-associated" evidence="5">
    <location>
        <begin position="31"/>
        <end position="147"/>
    </location>
</feature>
<keyword evidence="2 4" id="KW-0648">Protein biosynthesis</keyword>
<evidence type="ECO:0000256" key="3">
    <source>
        <dbReference type="ARBA" id="ARBA00023239"/>
    </source>
</evidence>